<gene>
    <name evidence="5" type="ORF">J5V96_08360</name>
</gene>
<dbReference type="AlphaFoldDB" id="A0A939TQJ3"/>
<name>A0A939TQJ3_9MICO</name>
<protein>
    <recommendedName>
        <fullName evidence="1">D-inositol 3-phosphate glycosyltransferase</fullName>
    </recommendedName>
</protein>
<evidence type="ECO:0000313" key="6">
    <source>
        <dbReference type="Proteomes" id="UP000680132"/>
    </source>
</evidence>
<dbReference type="Gene3D" id="3.40.630.30">
    <property type="match status" value="1"/>
</dbReference>
<dbReference type="GO" id="GO:0016747">
    <property type="term" value="F:acyltransferase activity, transferring groups other than amino-acyl groups"/>
    <property type="evidence" value="ECO:0007669"/>
    <property type="project" value="InterPro"/>
</dbReference>
<dbReference type="InterPro" id="IPR050194">
    <property type="entry name" value="Glycosyltransferase_grp1"/>
</dbReference>
<dbReference type="GO" id="GO:0016758">
    <property type="term" value="F:hexosyltransferase activity"/>
    <property type="evidence" value="ECO:0007669"/>
    <property type="project" value="TreeGrafter"/>
</dbReference>
<dbReference type="Pfam" id="PF13579">
    <property type="entry name" value="Glyco_trans_4_4"/>
    <property type="match status" value="1"/>
</dbReference>
<evidence type="ECO:0000313" key="5">
    <source>
        <dbReference type="EMBL" id="MBO3663525.1"/>
    </source>
</evidence>
<proteinExistence type="predicted"/>
<evidence type="ECO:0000256" key="2">
    <source>
        <dbReference type="ARBA" id="ARBA00022676"/>
    </source>
</evidence>
<dbReference type="Pfam" id="PF00534">
    <property type="entry name" value="Glycos_transf_1"/>
    <property type="match status" value="1"/>
</dbReference>
<keyword evidence="2" id="KW-0328">Glycosyltransferase</keyword>
<evidence type="ECO:0000259" key="4">
    <source>
        <dbReference type="PROSITE" id="PS51186"/>
    </source>
</evidence>
<dbReference type="PROSITE" id="PS51186">
    <property type="entry name" value="GNAT"/>
    <property type="match status" value="1"/>
</dbReference>
<dbReference type="CDD" id="cd04301">
    <property type="entry name" value="NAT_SF"/>
    <property type="match status" value="1"/>
</dbReference>
<keyword evidence="3" id="KW-0808">Transferase</keyword>
<dbReference type="InterPro" id="IPR000182">
    <property type="entry name" value="GNAT_dom"/>
</dbReference>
<dbReference type="PANTHER" id="PTHR45947:SF3">
    <property type="entry name" value="SULFOQUINOVOSYL TRANSFERASE SQD2"/>
    <property type="match status" value="1"/>
</dbReference>
<accession>A0A939TQJ3</accession>
<comment type="caution">
    <text evidence="5">The sequence shown here is derived from an EMBL/GenBank/DDBJ whole genome shotgun (WGS) entry which is preliminary data.</text>
</comment>
<dbReference type="Proteomes" id="UP000680132">
    <property type="component" value="Unassembled WGS sequence"/>
</dbReference>
<organism evidence="5 6">
    <name type="scientific">Microbacterium stercoris</name>
    <dbReference type="NCBI Taxonomy" id="2820289"/>
    <lineage>
        <taxon>Bacteria</taxon>
        <taxon>Bacillati</taxon>
        <taxon>Actinomycetota</taxon>
        <taxon>Actinomycetes</taxon>
        <taxon>Micrococcales</taxon>
        <taxon>Microbacteriaceae</taxon>
        <taxon>Microbacterium</taxon>
    </lineage>
</organism>
<feature type="domain" description="N-acetyltransferase" evidence="4">
    <location>
        <begin position="425"/>
        <end position="623"/>
    </location>
</feature>
<dbReference type="InterPro" id="IPR001296">
    <property type="entry name" value="Glyco_trans_1"/>
</dbReference>
<dbReference type="RefSeq" id="WP_208502707.1">
    <property type="nucleotide sequence ID" value="NZ_JAGFOA010000003.1"/>
</dbReference>
<dbReference type="GO" id="GO:1901137">
    <property type="term" value="P:carbohydrate derivative biosynthetic process"/>
    <property type="evidence" value="ECO:0007669"/>
    <property type="project" value="UniProtKB-ARBA"/>
</dbReference>
<reference evidence="5" key="1">
    <citation type="submission" date="2021-03" db="EMBL/GenBank/DDBJ databases">
        <title>Microbacterium sp. nov., a novel actinobacterium isolated from cow dung.</title>
        <authorList>
            <person name="Zhang L."/>
        </authorList>
    </citation>
    <scope>NUCLEOTIDE SEQUENCE</scope>
    <source>
        <strain evidence="5">NEAU-LLB</strain>
    </source>
</reference>
<dbReference type="PANTHER" id="PTHR45947">
    <property type="entry name" value="SULFOQUINOVOSYL TRANSFERASE SQD2"/>
    <property type="match status" value="1"/>
</dbReference>
<dbReference type="Gene3D" id="3.40.50.2000">
    <property type="entry name" value="Glycogen Phosphorylase B"/>
    <property type="match status" value="2"/>
</dbReference>
<dbReference type="SUPFAM" id="SSF53756">
    <property type="entry name" value="UDP-Glycosyltransferase/glycogen phosphorylase"/>
    <property type="match status" value="1"/>
</dbReference>
<dbReference type="SUPFAM" id="SSF55729">
    <property type="entry name" value="Acyl-CoA N-acyltransferases (Nat)"/>
    <property type="match status" value="1"/>
</dbReference>
<evidence type="ECO:0000256" key="1">
    <source>
        <dbReference type="ARBA" id="ARBA00021292"/>
    </source>
</evidence>
<evidence type="ECO:0000256" key="3">
    <source>
        <dbReference type="ARBA" id="ARBA00022679"/>
    </source>
</evidence>
<dbReference type="InterPro" id="IPR016181">
    <property type="entry name" value="Acyl_CoA_acyltransferase"/>
</dbReference>
<dbReference type="CDD" id="cd03794">
    <property type="entry name" value="GT4_WbuB-like"/>
    <property type="match status" value="1"/>
</dbReference>
<dbReference type="Pfam" id="PF00583">
    <property type="entry name" value="Acetyltransf_1"/>
    <property type="match status" value="1"/>
</dbReference>
<dbReference type="EMBL" id="JAGFOA010000003">
    <property type="protein sequence ID" value="MBO3663525.1"/>
    <property type="molecule type" value="Genomic_DNA"/>
</dbReference>
<dbReference type="InterPro" id="IPR028098">
    <property type="entry name" value="Glyco_trans_4-like_N"/>
</dbReference>
<sequence>MRIGIFTQWYDPEPGPARLMGVLARELAARGHEVHVLTGFPNYPSGRIQPPYKQRVLMREVIDGVHVTRVPLYMNHDRSSIRRILNYLSFGVSSAAIGVPRLPKLDVVWVNYSPITLAFPMWAQQLGRGTPTVCEVADLWPDTVLVSGLSGAGALVRLGGRVLNAWCNAMYRSADAVTYISPSVGAILADRGVDSRRLHFIPKPADEQIFHSGGVSRRGSYGISDSTTVLVYAGALGEAQGLDTLIDAAARVADEDFLVLLAGSGTHEEALRARASELGVTNVRFLGRLSHTEMTDLYATADLAYISLASHPLSNATMPSKTQAILASGTAALVAAEGDVADVITAASGFTAAPGDVESIADAIRRAVSSGRPVLAELGQRSRQAYDERFSVARTTDTAEALLSRIAGAKRPWNRRLRPTSEASRLGESIKHSDARALARLHRRAFPDFFLSQLGESFLVQFYRGYVNDPTAVVAVERDHRGEPIGVVVGSTEPEGFFGRLLRRRLLGFGLAAAGAALRRPAAIPRLLRAIRYRGDTPSGSDGALLSSICVDPEARAGGVGSRLLSAWAARARELGATSAYLLTDAHENEAVNSFYVRNGWVLRDTVTTPEGRVLNRYARQLDETPKDAAR</sequence>
<keyword evidence="6" id="KW-1185">Reference proteome</keyword>